<dbReference type="InterPro" id="IPR029063">
    <property type="entry name" value="SAM-dependent_MTases_sf"/>
</dbReference>
<protein>
    <recommendedName>
        <fullName evidence="14">Ribosomal RNA small subunit methyltransferase B</fullName>
        <ecNumber evidence="4">2.1.1.176</ecNumber>
    </recommendedName>
    <alternativeName>
        <fullName evidence="11">16S rRNA m5C967 methyltransferase</fullName>
    </alternativeName>
    <alternativeName>
        <fullName evidence="12">rRNA (cytosine-C(5)-)-methyltransferase RsmB</fullName>
    </alternativeName>
</protein>
<evidence type="ECO:0000256" key="8">
    <source>
        <dbReference type="ARBA" id="ARBA00022679"/>
    </source>
</evidence>
<dbReference type="Gene3D" id="1.10.940.10">
    <property type="entry name" value="NusB-like"/>
    <property type="match status" value="1"/>
</dbReference>
<proteinExistence type="inferred from homology"/>
<dbReference type="Pfam" id="PF01029">
    <property type="entry name" value="NusB"/>
    <property type="match status" value="1"/>
</dbReference>
<organism evidence="17 18">
    <name type="scientific">Plesiomonas shigelloides 302-73</name>
    <dbReference type="NCBI Taxonomy" id="1315976"/>
    <lineage>
        <taxon>Bacteria</taxon>
        <taxon>Pseudomonadati</taxon>
        <taxon>Pseudomonadota</taxon>
        <taxon>Gammaproteobacteria</taxon>
        <taxon>Enterobacterales</taxon>
        <taxon>Enterobacteriaceae</taxon>
        <taxon>Plesiomonas</taxon>
    </lineage>
</organism>
<reference evidence="17 18" key="1">
    <citation type="journal article" date="2013" name="Genome Announc.">
        <title>Genome Sequence of Plesiomonas shigelloides Strain 302-73 (Serotype O1).</title>
        <authorList>
            <person name="Pique N."/>
            <person name="Aquilini E."/>
            <person name="Alioto T."/>
            <person name="Minana-Galbis D."/>
            <person name="Tomas J.M."/>
        </authorList>
    </citation>
    <scope>NUCLEOTIDE SEQUENCE [LARGE SCALE GENOMIC DNA]</scope>
    <source>
        <strain evidence="17 18">302-73</strain>
    </source>
</reference>
<dbReference type="Pfam" id="PF01189">
    <property type="entry name" value="Methyltr_RsmB-F"/>
    <property type="match status" value="1"/>
</dbReference>
<evidence type="ECO:0000313" key="18">
    <source>
        <dbReference type="Proteomes" id="UP000014012"/>
    </source>
</evidence>
<dbReference type="FunFam" id="3.40.50.150:FF:000022">
    <property type="entry name" value="Ribosomal RNA small subunit methyltransferase B"/>
    <property type="match status" value="1"/>
</dbReference>
<evidence type="ECO:0000256" key="2">
    <source>
        <dbReference type="ARBA" id="ARBA00004496"/>
    </source>
</evidence>
<feature type="binding site" evidence="15">
    <location>
        <position position="309"/>
    </location>
    <ligand>
        <name>S-adenosyl-L-methionine</name>
        <dbReference type="ChEBI" id="CHEBI:59789"/>
    </ligand>
</feature>
<evidence type="ECO:0000313" key="17">
    <source>
        <dbReference type="EMBL" id="EON89443.1"/>
    </source>
</evidence>
<dbReference type="SUPFAM" id="SSF48013">
    <property type="entry name" value="NusB-like"/>
    <property type="match status" value="1"/>
</dbReference>
<dbReference type="InterPro" id="IPR018314">
    <property type="entry name" value="RsmB/NOL1/NOP2-like_CS"/>
</dbReference>
<dbReference type="EC" id="2.1.1.176" evidence="4"/>
<dbReference type="PANTHER" id="PTHR22807:SF61">
    <property type="entry name" value="NOL1_NOP2_SUN FAMILY PROTEIN _ ANTITERMINATION NUSB DOMAIN-CONTAINING PROTEIN"/>
    <property type="match status" value="1"/>
</dbReference>
<keyword evidence="5" id="KW-0963">Cytoplasm</keyword>
<dbReference type="PANTHER" id="PTHR22807">
    <property type="entry name" value="NOP2 YEAST -RELATED NOL1/NOP2/FMU SUN DOMAIN-CONTAINING"/>
    <property type="match status" value="1"/>
</dbReference>
<dbReference type="InterPro" id="IPR035926">
    <property type="entry name" value="NusB-like_sf"/>
</dbReference>
<comment type="caution">
    <text evidence="17">The sequence shown here is derived from an EMBL/GenBank/DDBJ whole genome shotgun (WGS) entry which is preliminary data.</text>
</comment>
<dbReference type="HOGENOM" id="CLU_005316_0_4_6"/>
<evidence type="ECO:0000256" key="4">
    <source>
        <dbReference type="ARBA" id="ARBA00012140"/>
    </source>
</evidence>
<dbReference type="GO" id="GO:0005829">
    <property type="term" value="C:cytosol"/>
    <property type="evidence" value="ECO:0007669"/>
    <property type="project" value="TreeGrafter"/>
</dbReference>
<dbReference type="InterPro" id="IPR023267">
    <property type="entry name" value="RCMT"/>
</dbReference>
<dbReference type="EMBL" id="AQQO01000035">
    <property type="protein sequence ID" value="EON89443.1"/>
    <property type="molecule type" value="Genomic_DNA"/>
</dbReference>
<sequence length="436" mass="48745">MPAFLIIMKTNVRAVAADILYQVLEQGQSLSSALPKAQHKIAERDAGLLQEICFGTLRVLPRLEACLQQLLEKPLSGKQRIIHQLLLVGLYQLLYTRIPPHAAVGESVNAVVALKRPAFRALVNGVLRRFQREQDAILALADQKSAPSHLHPQWLVKRLQNAYPEQWSHILDNNNQKPPMWLRVNRQHHSATDYLALLAEQQIDAELSAEHSDAILLHAPVAVTRLPGFADGWVTVQDLSAQQAALLLEPQNGELILDVCAAPGGKTTHILEIAPHAQVVAVDVEQTRLNRVAENLERLGQQATLICGDGRQPRQWWPEGQFDRILLDAPCSATGVIRRHPDIKWLRRAADIDVLTELQKEIFDATWDLLKPGGTLVYATCSVLPEENHLQIEAFLQRSKDAELIPLGKDAQPDWQLLPDSQRGDGFFYAKLRKTA</sequence>
<keyword evidence="18" id="KW-1185">Reference proteome</keyword>
<dbReference type="GO" id="GO:0003723">
    <property type="term" value="F:RNA binding"/>
    <property type="evidence" value="ECO:0007669"/>
    <property type="project" value="UniProtKB-UniRule"/>
</dbReference>
<dbReference type="InterPro" id="IPR006027">
    <property type="entry name" value="NusB_RsmB_TIM44"/>
</dbReference>
<evidence type="ECO:0000256" key="1">
    <source>
        <dbReference type="ARBA" id="ARBA00002724"/>
    </source>
</evidence>
<dbReference type="Pfam" id="PF22458">
    <property type="entry name" value="RsmF-B_ferredox"/>
    <property type="match status" value="1"/>
</dbReference>
<keyword evidence="7 15" id="KW-0489">Methyltransferase</keyword>
<keyword evidence="9 15" id="KW-0949">S-adenosyl-L-methionine</keyword>
<dbReference type="InterPro" id="IPR049560">
    <property type="entry name" value="MeTrfase_RsmB-F_NOP2_cat"/>
</dbReference>
<dbReference type="Proteomes" id="UP000014012">
    <property type="component" value="Unassembled WGS sequence"/>
</dbReference>
<evidence type="ECO:0000256" key="3">
    <source>
        <dbReference type="ARBA" id="ARBA00007494"/>
    </source>
</evidence>
<dbReference type="SUPFAM" id="SSF53335">
    <property type="entry name" value="S-adenosyl-L-methionine-dependent methyltransferases"/>
    <property type="match status" value="1"/>
</dbReference>
<evidence type="ECO:0000256" key="13">
    <source>
        <dbReference type="ARBA" id="ARBA00047283"/>
    </source>
</evidence>
<dbReference type="Gene3D" id="1.10.287.730">
    <property type="entry name" value="Helix hairpin bin"/>
    <property type="match status" value="1"/>
</dbReference>
<dbReference type="AlphaFoldDB" id="R8ASZ0"/>
<keyword evidence="10 15" id="KW-0694">RNA-binding</keyword>
<gene>
    <name evidence="17" type="ORF">PLESHI_05392</name>
</gene>
<feature type="binding site" evidence="15">
    <location>
        <begin position="260"/>
        <end position="266"/>
    </location>
    <ligand>
        <name>S-adenosyl-L-methionine</name>
        <dbReference type="ChEBI" id="CHEBI:59789"/>
    </ligand>
</feature>
<feature type="active site" description="Nucleophile" evidence="15">
    <location>
        <position position="381"/>
    </location>
</feature>
<evidence type="ECO:0000256" key="6">
    <source>
        <dbReference type="ARBA" id="ARBA00022552"/>
    </source>
</evidence>
<keyword evidence="6" id="KW-0698">rRNA processing</keyword>
<evidence type="ECO:0000256" key="12">
    <source>
        <dbReference type="ARBA" id="ARBA00031088"/>
    </source>
</evidence>
<dbReference type="Gene3D" id="3.30.70.1170">
    <property type="entry name" value="Sun protein, domain 3"/>
    <property type="match status" value="1"/>
</dbReference>
<evidence type="ECO:0000259" key="16">
    <source>
        <dbReference type="PROSITE" id="PS51686"/>
    </source>
</evidence>
<dbReference type="STRING" id="703.SAMEA2665130_00304"/>
<dbReference type="InterPro" id="IPR054728">
    <property type="entry name" value="RsmB-like_ferredoxin"/>
</dbReference>
<evidence type="ECO:0000256" key="5">
    <source>
        <dbReference type="ARBA" id="ARBA00022490"/>
    </source>
</evidence>
<dbReference type="GO" id="GO:0070475">
    <property type="term" value="P:rRNA base methylation"/>
    <property type="evidence" value="ECO:0007669"/>
    <property type="project" value="TreeGrafter"/>
</dbReference>
<evidence type="ECO:0000256" key="9">
    <source>
        <dbReference type="ARBA" id="ARBA00022691"/>
    </source>
</evidence>
<keyword evidence="8 15" id="KW-0808">Transferase</keyword>
<evidence type="ECO:0000256" key="14">
    <source>
        <dbReference type="ARBA" id="ARBA00067267"/>
    </source>
</evidence>
<evidence type="ECO:0000256" key="11">
    <source>
        <dbReference type="ARBA" id="ARBA00030399"/>
    </source>
</evidence>
<comment type="catalytic activity">
    <reaction evidence="13">
        <text>cytidine(967) in 16S rRNA + S-adenosyl-L-methionine = 5-methylcytidine(967) in 16S rRNA + S-adenosyl-L-homocysteine + H(+)</text>
        <dbReference type="Rhea" id="RHEA:42748"/>
        <dbReference type="Rhea" id="RHEA-COMP:10219"/>
        <dbReference type="Rhea" id="RHEA-COMP:10220"/>
        <dbReference type="ChEBI" id="CHEBI:15378"/>
        <dbReference type="ChEBI" id="CHEBI:57856"/>
        <dbReference type="ChEBI" id="CHEBI:59789"/>
        <dbReference type="ChEBI" id="CHEBI:74483"/>
        <dbReference type="ChEBI" id="CHEBI:82748"/>
        <dbReference type="EC" id="2.1.1.176"/>
    </reaction>
</comment>
<feature type="binding site" evidence="15">
    <location>
        <position position="283"/>
    </location>
    <ligand>
        <name>S-adenosyl-L-methionine</name>
        <dbReference type="ChEBI" id="CHEBI:59789"/>
    </ligand>
</feature>
<comment type="similarity">
    <text evidence="3 15">Belongs to the class I-like SAM-binding methyltransferase superfamily. RsmB/NOP family.</text>
</comment>
<dbReference type="NCBIfam" id="TIGR00563">
    <property type="entry name" value="rsmB"/>
    <property type="match status" value="1"/>
</dbReference>
<dbReference type="PATRIC" id="fig|1315976.3.peg.1058"/>
<name>R8ASZ0_PLESH</name>
<dbReference type="PRINTS" id="PR02008">
    <property type="entry name" value="RCMTFAMILY"/>
</dbReference>
<comment type="function">
    <text evidence="1">Specifically methylates the cytosine at position 967 (m5C967) of 16S rRNA.</text>
</comment>
<dbReference type="CDD" id="cd02440">
    <property type="entry name" value="AdoMet_MTases"/>
    <property type="match status" value="1"/>
</dbReference>
<dbReference type="PROSITE" id="PS51686">
    <property type="entry name" value="SAM_MT_RSMB_NOP"/>
    <property type="match status" value="1"/>
</dbReference>
<dbReference type="Gene3D" id="3.40.50.150">
    <property type="entry name" value="Vaccinia Virus protein VP39"/>
    <property type="match status" value="1"/>
</dbReference>
<dbReference type="PROSITE" id="PS01153">
    <property type="entry name" value="NOL1_NOP2_SUN"/>
    <property type="match status" value="1"/>
</dbReference>
<dbReference type="GO" id="GO:0006355">
    <property type="term" value="P:regulation of DNA-templated transcription"/>
    <property type="evidence" value="ECO:0007669"/>
    <property type="project" value="InterPro"/>
</dbReference>
<evidence type="ECO:0000256" key="10">
    <source>
        <dbReference type="ARBA" id="ARBA00022884"/>
    </source>
</evidence>
<dbReference type="FunFam" id="3.30.70.1170:FF:000002">
    <property type="entry name" value="Ribosomal RNA small subunit methyltransferase B"/>
    <property type="match status" value="1"/>
</dbReference>
<dbReference type="NCBIfam" id="NF011494">
    <property type="entry name" value="PRK14902.1"/>
    <property type="match status" value="1"/>
</dbReference>
<dbReference type="GO" id="GO:0009383">
    <property type="term" value="F:rRNA (cytosine-C5-)-methyltransferase activity"/>
    <property type="evidence" value="ECO:0007669"/>
    <property type="project" value="TreeGrafter"/>
</dbReference>
<accession>R8ASZ0</accession>
<feature type="binding site" evidence="15">
    <location>
        <position position="328"/>
    </location>
    <ligand>
        <name>S-adenosyl-L-methionine</name>
        <dbReference type="ChEBI" id="CHEBI:59789"/>
    </ligand>
</feature>
<dbReference type="InterPro" id="IPR004573">
    <property type="entry name" value="rRNA_ssu_MeTfrase_B"/>
</dbReference>
<feature type="domain" description="SAM-dependent MTase RsmB/NOP-type" evidence="16">
    <location>
        <begin position="170"/>
        <end position="435"/>
    </location>
</feature>
<evidence type="ECO:0000256" key="15">
    <source>
        <dbReference type="PROSITE-ProRule" id="PRU01023"/>
    </source>
</evidence>
<dbReference type="NCBIfam" id="NF008149">
    <property type="entry name" value="PRK10901.1"/>
    <property type="match status" value="1"/>
</dbReference>
<dbReference type="FunFam" id="1.10.940.10:FF:000002">
    <property type="entry name" value="Ribosomal RNA small subunit methyltransferase B"/>
    <property type="match status" value="1"/>
</dbReference>
<dbReference type="InterPro" id="IPR001678">
    <property type="entry name" value="MeTrfase_RsmB-F_NOP2_dom"/>
</dbReference>
<comment type="subcellular location">
    <subcellularLocation>
        <location evidence="2">Cytoplasm</location>
    </subcellularLocation>
</comment>
<evidence type="ECO:0000256" key="7">
    <source>
        <dbReference type="ARBA" id="ARBA00022603"/>
    </source>
</evidence>